<feature type="compositionally biased region" description="Low complexity" evidence="12">
    <location>
        <begin position="265"/>
        <end position="277"/>
    </location>
</feature>
<dbReference type="FunCoup" id="A0A2I4B964">
    <property type="interactions" value="502"/>
</dbReference>
<evidence type="ECO:0000256" key="6">
    <source>
        <dbReference type="ARBA" id="ARBA00022902"/>
    </source>
</evidence>
<dbReference type="Pfam" id="PF17817">
    <property type="entry name" value="PDZ_5"/>
    <property type="match status" value="1"/>
</dbReference>
<dbReference type="InterPro" id="IPR040645">
    <property type="entry name" value="Neurabin-1/2_PDZ"/>
</dbReference>
<proteinExistence type="predicted"/>
<evidence type="ECO:0000256" key="4">
    <source>
        <dbReference type="ARBA" id="ARBA00022553"/>
    </source>
</evidence>
<evidence type="ECO:0000313" key="14">
    <source>
        <dbReference type="Proteomes" id="UP000192220"/>
    </source>
</evidence>
<feature type="region of interest" description="Disordered" evidence="12">
    <location>
        <begin position="1"/>
        <end position="77"/>
    </location>
</feature>
<keyword evidence="10" id="KW-0206">Cytoskeleton</keyword>
<keyword evidence="6" id="KW-0524">Neurogenesis</keyword>
<organism evidence="14 15">
    <name type="scientific">Austrofundulus limnaeus</name>
    <name type="common">Annual killifish</name>
    <dbReference type="NCBI Taxonomy" id="52670"/>
    <lineage>
        <taxon>Eukaryota</taxon>
        <taxon>Metazoa</taxon>
        <taxon>Chordata</taxon>
        <taxon>Craniata</taxon>
        <taxon>Vertebrata</taxon>
        <taxon>Euteleostomi</taxon>
        <taxon>Actinopterygii</taxon>
        <taxon>Neopterygii</taxon>
        <taxon>Teleostei</taxon>
        <taxon>Neoteleostei</taxon>
        <taxon>Acanthomorphata</taxon>
        <taxon>Ovalentaria</taxon>
        <taxon>Atherinomorphae</taxon>
        <taxon>Cyprinodontiformes</taxon>
        <taxon>Rivulidae</taxon>
        <taxon>Austrofundulus</taxon>
    </lineage>
</organism>
<dbReference type="GO" id="GO:0031175">
    <property type="term" value="P:neuron projection development"/>
    <property type="evidence" value="ECO:0007669"/>
    <property type="project" value="TreeGrafter"/>
</dbReference>
<feature type="compositionally biased region" description="Low complexity" evidence="12">
    <location>
        <begin position="21"/>
        <end position="30"/>
    </location>
</feature>
<dbReference type="OrthoDB" id="62701at2759"/>
<dbReference type="GO" id="GO:0005737">
    <property type="term" value="C:cytoplasm"/>
    <property type="evidence" value="ECO:0007669"/>
    <property type="project" value="TreeGrafter"/>
</dbReference>
<dbReference type="SUPFAM" id="SSF50156">
    <property type="entry name" value="PDZ domain-like"/>
    <property type="match status" value="1"/>
</dbReference>
<gene>
    <name evidence="15" type="primary">LOC106517796</name>
</gene>
<dbReference type="GO" id="GO:0007015">
    <property type="term" value="P:actin filament organization"/>
    <property type="evidence" value="ECO:0007669"/>
    <property type="project" value="TreeGrafter"/>
</dbReference>
<dbReference type="GO" id="GO:0051015">
    <property type="term" value="F:actin filament binding"/>
    <property type="evidence" value="ECO:0007669"/>
    <property type="project" value="TreeGrafter"/>
</dbReference>
<keyword evidence="9" id="KW-0009">Actin-binding</keyword>
<dbReference type="GO" id="GO:0015629">
    <property type="term" value="C:actin cytoskeleton"/>
    <property type="evidence" value="ECO:0007669"/>
    <property type="project" value="TreeGrafter"/>
</dbReference>
<feature type="compositionally biased region" description="Basic and acidic residues" evidence="12">
    <location>
        <begin position="372"/>
        <end position="406"/>
    </location>
</feature>
<feature type="compositionally biased region" description="Basic and acidic residues" evidence="12">
    <location>
        <begin position="844"/>
        <end position="882"/>
    </location>
</feature>
<dbReference type="KEGG" id="alim:106517796"/>
<dbReference type="GO" id="GO:0019722">
    <property type="term" value="P:calcium-mediated signaling"/>
    <property type="evidence" value="ECO:0007669"/>
    <property type="project" value="TreeGrafter"/>
</dbReference>
<evidence type="ECO:0000256" key="12">
    <source>
        <dbReference type="SAM" id="MobiDB-lite"/>
    </source>
</evidence>
<evidence type="ECO:0000259" key="13">
    <source>
        <dbReference type="PROSITE" id="PS50106"/>
    </source>
</evidence>
<feature type="compositionally biased region" description="Low complexity" evidence="12">
    <location>
        <begin position="327"/>
        <end position="350"/>
    </location>
</feature>
<evidence type="ECO:0000256" key="3">
    <source>
        <dbReference type="ARBA" id="ARBA00022490"/>
    </source>
</evidence>
<keyword evidence="4" id="KW-0597">Phosphoprotein</keyword>
<feature type="region of interest" description="Disordered" evidence="12">
    <location>
        <begin position="844"/>
        <end position="889"/>
    </location>
</feature>
<feature type="compositionally biased region" description="Acidic residues" evidence="12">
    <location>
        <begin position="414"/>
        <end position="424"/>
    </location>
</feature>
<dbReference type="Gene3D" id="2.30.42.10">
    <property type="match status" value="2"/>
</dbReference>
<dbReference type="Proteomes" id="UP000192220">
    <property type="component" value="Unplaced"/>
</dbReference>
<keyword evidence="14" id="KW-1185">Reference proteome</keyword>
<evidence type="ECO:0000256" key="5">
    <source>
        <dbReference type="ARBA" id="ARBA00022782"/>
    </source>
</evidence>
<evidence type="ECO:0000256" key="11">
    <source>
        <dbReference type="ARBA" id="ARBA00034103"/>
    </source>
</evidence>
<evidence type="ECO:0000256" key="10">
    <source>
        <dbReference type="ARBA" id="ARBA00023212"/>
    </source>
</evidence>
<sequence length="889" mass="97728">MMKTEPPSATAGDGASGGNSGSSNLRSPSPHRNAYEAGLAALKKATDHLNNAANGGADPASKPALLPRPTGRGRKYGSNVHRIKNMFMQMQSPGDEEDGAKVISQENPLKLSIPRASSMNENVNHSALLKLGGTVSERVNRFDTKTTGTDGVSSIGLSKLQETRKIFEQRTLQEKQAATNRILLKKERASGFQGSRLDVVARFNGSTEALDRLDDPPAPTPATIPSAAPSVDPKDAVSPTVSQLSAAFEKGDLQSNSHVPHRRSAPALAPKPKLPAKGNKPERKASSLGKEAKAERTGVTSTQAAEDSTQRSTEVLVTVEDTDGFGQSSDQLSNSLSSSVTNAFSSSEESGVPPAAAEDRGSDTVATLEEEFQAKEQDVSAGASEKDGRLVEAEIHATLETGEKEPLSSSEWRGDEEEEDDDEEGSRKEDYSEGDLVDVSAYSGPGEEEDSAGSQLDDEDDEEDEEPYQPESSCSEIPGLPNEEEPVPPSRKIRFSTEPIKVFTTYSNEDYDRSNSDVDPMAASAEYELEKRVEKLELFPVELEKDSDGLGISIIGMGAGADMGLEKLELFPVELEKDSDGLGISIIGMGAGADMGLEKLGIFVKTVTEGGAAQRDGRIQMNDLIVEVDGTSLVGVTQSFAASVLRNTSGKVRFMIGREKPGEQSEVAQLIQQTLEQERWQREMMDQRYKQYMDDDEETGDYATDEEDEMSPVFPNSIEVFDLAENQDLSPVELDPEKLAHKYKELQIKHAVTQAEIQLLKRKLAHAEQDKLRWRMERAHLEQNIRDSKERMEKLEGYWMEAQSLCKAVDEHLKETQAQYQTLERKYNKAKRMIKEYQQKEIEHLKKETDQRREQEASEATHKEETENLQEKITDLETKVDALKTPNPS</sequence>
<dbReference type="PANTHER" id="PTHR16154">
    <property type="entry name" value="NEURABIN"/>
    <property type="match status" value="1"/>
</dbReference>
<protein>
    <submittedName>
        <fullName evidence="15">Neurabin-2</fullName>
    </submittedName>
</protein>
<dbReference type="InterPro" id="IPR001478">
    <property type="entry name" value="PDZ"/>
</dbReference>
<evidence type="ECO:0000256" key="7">
    <source>
        <dbReference type="ARBA" id="ARBA00023018"/>
    </source>
</evidence>
<dbReference type="GO" id="GO:0030425">
    <property type="term" value="C:dendrite"/>
    <property type="evidence" value="ECO:0007669"/>
    <property type="project" value="TreeGrafter"/>
</dbReference>
<dbReference type="PANTHER" id="PTHR16154:SF24">
    <property type="entry name" value="NEURABIN-2"/>
    <property type="match status" value="1"/>
</dbReference>
<dbReference type="CDD" id="cd06790">
    <property type="entry name" value="PDZ_neurabin-like"/>
    <property type="match status" value="1"/>
</dbReference>
<evidence type="ECO:0000256" key="8">
    <source>
        <dbReference type="ARBA" id="ARBA00023054"/>
    </source>
</evidence>
<dbReference type="InterPro" id="IPR043446">
    <property type="entry name" value="Neurabin-like"/>
</dbReference>
<feature type="compositionally biased region" description="Basic and acidic residues" evidence="12">
    <location>
        <begin position="279"/>
        <end position="296"/>
    </location>
</feature>
<feature type="domain" description="PDZ" evidence="13">
    <location>
        <begin position="572"/>
        <end position="660"/>
    </location>
</feature>
<feature type="region of interest" description="Disordered" evidence="12">
    <location>
        <begin position="208"/>
        <end position="495"/>
    </location>
</feature>
<keyword evidence="5" id="KW-0221">Differentiation</keyword>
<dbReference type="PROSITE" id="PS50106">
    <property type="entry name" value="PDZ"/>
    <property type="match status" value="1"/>
</dbReference>
<evidence type="ECO:0000313" key="15">
    <source>
        <dbReference type="RefSeq" id="XP_013864260.1"/>
    </source>
</evidence>
<feature type="compositionally biased region" description="Acidic residues" evidence="12">
    <location>
        <begin position="446"/>
        <end position="468"/>
    </location>
</feature>
<dbReference type="InParanoid" id="A0A2I4B964"/>
<comment type="subcellular location">
    <subcellularLocation>
        <location evidence="1">Cytoplasm</location>
        <location evidence="1">Cytoskeleton</location>
    </subcellularLocation>
    <subcellularLocation>
        <location evidence="11">Synapse</location>
    </subcellularLocation>
</comment>
<keyword evidence="3" id="KW-0963">Cytoplasm</keyword>
<dbReference type="GO" id="GO:0014069">
    <property type="term" value="C:postsynaptic density"/>
    <property type="evidence" value="ECO:0007669"/>
    <property type="project" value="TreeGrafter"/>
</dbReference>
<reference evidence="15" key="1">
    <citation type="submission" date="2025-08" db="UniProtKB">
        <authorList>
            <consortium name="RefSeq"/>
        </authorList>
    </citation>
    <scope>IDENTIFICATION</scope>
</reference>
<evidence type="ECO:0000256" key="1">
    <source>
        <dbReference type="ARBA" id="ARBA00004245"/>
    </source>
</evidence>
<dbReference type="GeneID" id="106517796"/>
<evidence type="ECO:0000256" key="2">
    <source>
        <dbReference type="ARBA" id="ARBA00022473"/>
    </source>
</evidence>
<keyword evidence="7" id="KW-0770">Synapse</keyword>
<accession>A0A2I4B964</accession>
<dbReference type="FunFam" id="2.30.42.10:FF:000010">
    <property type="entry name" value="Neurabin-1 isoform 1"/>
    <property type="match status" value="1"/>
</dbReference>
<dbReference type="SMART" id="SM00228">
    <property type="entry name" value="PDZ"/>
    <property type="match status" value="1"/>
</dbReference>
<dbReference type="InterPro" id="IPR036034">
    <property type="entry name" value="PDZ_sf"/>
</dbReference>
<dbReference type="AlphaFoldDB" id="A0A2I4B964"/>
<keyword evidence="8" id="KW-0175">Coiled coil</keyword>
<keyword evidence="2" id="KW-0217">Developmental protein</keyword>
<feature type="compositionally biased region" description="Low complexity" evidence="12">
    <location>
        <begin position="1"/>
        <end position="13"/>
    </location>
</feature>
<feature type="compositionally biased region" description="Polar residues" evidence="12">
    <location>
        <begin position="298"/>
        <end position="315"/>
    </location>
</feature>
<evidence type="ECO:0000256" key="9">
    <source>
        <dbReference type="ARBA" id="ARBA00023203"/>
    </source>
</evidence>
<dbReference type="RefSeq" id="XP_013864260.1">
    <property type="nucleotide sequence ID" value="XM_014008806.1"/>
</dbReference>
<name>A0A2I4B964_AUSLI</name>
<dbReference type="Pfam" id="PF00595">
    <property type="entry name" value="PDZ"/>
    <property type="match status" value="1"/>
</dbReference>